<organism evidence="2 3">
    <name type="scientific">Panicum miliaceum</name>
    <name type="common">Proso millet</name>
    <name type="synonym">Broomcorn millet</name>
    <dbReference type="NCBI Taxonomy" id="4540"/>
    <lineage>
        <taxon>Eukaryota</taxon>
        <taxon>Viridiplantae</taxon>
        <taxon>Streptophyta</taxon>
        <taxon>Embryophyta</taxon>
        <taxon>Tracheophyta</taxon>
        <taxon>Spermatophyta</taxon>
        <taxon>Magnoliopsida</taxon>
        <taxon>Liliopsida</taxon>
        <taxon>Poales</taxon>
        <taxon>Poaceae</taxon>
        <taxon>PACMAD clade</taxon>
        <taxon>Panicoideae</taxon>
        <taxon>Panicodae</taxon>
        <taxon>Paniceae</taxon>
        <taxon>Panicinae</taxon>
        <taxon>Panicum</taxon>
        <taxon>Panicum sect. Panicum</taxon>
    </lineage>
</organism>
<feature type="region of interest" description="Disordered" evidence="1">
    <location>
        <begin position="137"/>
        <end position="303"/>
    </location>
</feature>
<keyword evidence="3" id="KW-1185">Reference proteome</keyword>
<evidence type="ECO:0000313" key="3">
    <source>
        <dbReference type="Proteomes" id="UP000275267"/>
    </source>
</evidence>
<evidence type="ECO:0000256" key="1">
    <source>
        <dbReference type="SAM" id="MobiDB-lite"/>
    </source>
</evidence>
<gene>
    <name evidence="2" type="ORF">C2845_PM08G12140</name>
</gene>
<name>A0A3L6QXM9_PANMI</name>
<comment type="caution">
    <text evidence="2">The sequence shown here is derived from an EMBL/GenBank/DDBJ whole genome shotgun (WGS) entry which is preliminary data.</text>
</comment>
<reference evidence="3" key="1">
    <citation type="journal article" date="2019" name="Nat. Commun.">
        <title>The genome of broomcorn millet.</title>
        <authorList>
            <person name="Zou C."/>
            <person name="Miki D."/>
            <person name="Li D."/>
            <person name="Tang Q."/>
            <person name="Xiao L."/>
            <person name="Rajput S."/>
            <person name="Deng P."/>
            <person name="Jia W."/>
            <person name="Huang R."/>
            <person name="Zhang M."/>
            <person name="Sun Y."/>
            <person name="Hu J."/>
            <person name="Fu X."/>
            <person name="Schnable P.S."/>
            <person name="Li F."/>
            <person name="Zhang H."/>
            <person name="Feng B."/>
            <person name="Zhu X."/>
            <person name="Liu R."/>
            <person name="Schnable J.C."/>
            <person name="Zhu J.-K."/>
            <person name="Zhang H."/>
        </authorList>
    </citation>
    <scope>NUCLEOTIDE SEQUENCE [LARGE SCALE GENOMIC DNA]</scope>
</reference>
<dbReference type="EMBL" id="PQIB02000010">
    <property type="protein sequence ID" value="RLM91751.1"/>
    <property type="molecule type" value="Genomic_DNA"/>
</dbReference>
<evidence type="ECO:0000313" key="2">
    <source>
        <dbReference type="EMBL" id="RLM91751.1"/>
    </source>
</evidence>
<dbReference type="Proteomes" id="UP000275267">
    <property type="component" value="Unassembled WGS sequence"/>
</dbReference>
<proteinExistence type="predicted"/>
<accession>A0A3L6QXM9</accession>
<dbReference type="AlphaFoldDB" id="A0A3L6QXM9"/>
<protein>
    <submittedName>
        <fullName evidence="2">Uncharacterized protein</fullName>
    </submittedName>
</protein>
<feature type="compositionally biased region" description="Basic and acidic residues" evidence="1">
    <location>
        <begin position="224"/>
        <end position="251"/>
    </location>
</feature>
<feature type="compositionally biased region" description="Low complexity" evidence="1">
    <location>
        <begin position="286"/>
        <end position="303"/>
    </location>
</feature>
<sequence length="303" mass="33849">MAGFGSQPPLLSTVMPSAGSYPVPPYILQTHTNQPMASPVRTSPDENEEHRRIRRVKNAKRAQRRRNAENRAHNPMYQRNLNNAFAAAVDREYRTPIGAIAEATLLAQQLPPNLQIQRLQYLTQRALVQLDGQHPVSSIRNLPSRSERHGETALISRTPGGGPGNRRNNSRQRNEGHPSARGNDEEEVQQSTHQPRNQRGARPQGQAPLEASLHDAPTINLRQKINDGRDARSVIEARRRDRADKHFDKSQRNHPGNPRKRKPVQEVATVERNPHGKKSGNNDTRSSSASASASHSMPHPSLK</sequence>